<dbReference type="InterPro" id="IPR000725">
    <property type="entry name" value="Olfact_rcpt"/>
</dbReference>
<keyword evidence="4 13" id="KW-0812">Transmembrane</keyword>
<evidence type="ECO:0000256" key="2">
    <source>
        <dbReference type="ARBA" id="ARBA00022475"/>
    </source>
</evidence>
<evidence type="ECO:0000256" key="11">
    <source>
        <dbReference type="ARBA" id="ARBA00023180"/>
    </source>
</evidence>
<dbReference type="OrthoDB" id="10042731at2759"/>
<evidence type="ECO:0000256" key="3">
    <source>
        <dbReference type="ARBA" id="ARBA00022606"/>
    </source>
</evidence>
<dbReference type="GO" id="GO:0004984">
    <property type="term" value="F:olfactory receptor activity"/>
    <property type="evidence" value="ECO:0007669"/>
    <property type="project" value="InterPro"/>
</dbReference>
<dbReference type="InParanoid" id="A0A6P7WPS2"/>
<reference evidence="17" key="1">
    <citation type="submission" date="2025-08" db="UniProtKB">
        <authorList>
            <consortium name="RefSeq"/>
        </authorList>
    </citation>
    <scope>IDENTIFICATION</scope>
</reference>
<dbReference type="PANTHER" id="PTHR24242">
    <property type="entry name" value="G-PROTEIN COUPLED RECEPTOR"/>
    <property type="match status" value="1"/>
</dbReference>
<evidence type="ECO:0000256" key="12">
    <source>
        <dbReference type="ARBA" id="ARBA00023224"/>
    </source>
</evidence>
<dbReference type="CDD" id="cd13954">
    <property type="entry name" value="7tmA_OR"/>
    <property type="match status" value="1"/>
</dbReference>
<protein>
    <recommendedName>
        <fullName evidence="14">Olfactory receptor</fullName>
    </recommendedName>
</protein>
<dbReference type="GeneID" id="115457095"/>
<comment type="similarity">
    <text evidence="13">Belongs to the G-protein coupled receptor 1 family.</text>
</comment>
<feature type="transmembrane region" description="Helical" evidence="14">
    <location>
        <begin position="141"/>
        <end position="163"/>
    </location>
</feature>
<dbReference type="FunFam" id="1.20.1070.10:FF:000001">
    <property type="entry name" value="Olfactory receptor"/>
    <property type="match status" value="1"/>
</dbReference>
<sequence>MQGRNQTAVKEFILHGFFINLKIDAALFTLFLLVYMLTLVGNILIIVLVWSNISLHKPMYIFLGNLSFVEIWYTTSTVPKMLYGFFSKNNNISFSNCFLQYFFFFSLGTTECFLLAVMGYDRYLAICQPLRYNVLMSSKRCSCFAISCWIGGFLWSVVPISLISQLPFCGDNEIDHFLCDTGPLLELACLRDIATELTSCISISLVLIACFSFTCISYVFIIQTTVRIPSLSGRRKAFSTCASHLTVVITFFGCTMYMYIRPLGNHPFYVDKMVAVFYTIVTPLLNPIVYSLRNKDFVQAVKKVMRC</sequence>
<dbReference type="InterPro" id="IPR050939">
    <property type="entry name" value="Olfactory_GPCR1"/>
</dbReference>
<feature type="domain" description="G-protein coupled receptors family 1 profile" evidence="15">
    <location>
        <begin position="41"/>
        <end position="290"/>
    </location>
</feature>
<keyword evidence="12 13" id="KW-0807">Transducer</keyword>
<keyword evidence="10 13" id="KW-0675">Receptor</keyword>
<dbReference type="RefSeq" id="XP_030042378.1">
    <property type="nucleotide sequence ID" value="XM_030186518.1"/>
</dbReference>
<dbReference type="Pfam" id="PF13853">
    <property type="entry name" value="7tm_4"/>
    <property type="match status" value="1"/>
</dbReference>
<dbReference type="PRINTS" id="PR00237">
    <property type="entry name" value="GPCRRHODOPSN"/>
</dbReference>
<dbReference type="KEGG" id="muo:115457095"/>
<accession>A0A6P7WPS2</accession>
<feature type="transmembrane region" description="Helical" evidence="14">
    <location>
        <begin position="62"/>
        <end position="86"/>
    </location>
</feature>
<name>A0A6P7WPS2_9AMPH</name>
<proteinExistence type="inferred from homology"/>
<evidence type="ECO:0000256" key="7">
    <source>
        <dbReference type="ARBA" id="ARBA00023040"/>
    </source>
</evidence>
<keyword evidence="2 14" id="KW-1003">Cell membrane</keyword>
<keyword evidence="7 13" id="KW-0297">G-protein coupled receptor</keyword>
<dbReference type="InterPro" id="IPR017452">
    <property type="entry name" value="GPCR_Rhodpsn_7TM"/>
</dbReference>
<evidence type="ECO:0000256" key="5">
    <source>
        <dbReference type="ARBA" id="ARBA00022725"/>
    </source>
</evidence>
<dbReference type="PANTHER" id="PTHR24242:SF359">
    <property type="entry name" value="ODORANT RECEPTOR-RELATED"/>
    <property type="match status" value="1"/>
</dbReference>
<dbReference type="GO" id="GO:0005886">
    <property type="term" value="C:plasma membrane"/>
    <property type="evidence" value="ECO:0007669"/>
    <property type="project" value="UniProtKB-SubCell"/>
</dbReference>
<keyword evidence="3 14" id="KW-0716">Sensory transduction</keyword>
<dbReference type="PROSITE" id="PS50262">
    <property type="entry name" value="G_PROTEIN_RECEP_F1_2"/>
    <property type="match status" value="1"/>
</dbReference>
<dbReference type="Proteomes" id="UP000515156">
    <property type="component" value="Chromosome 14"/>
</dbReference>
<evidence type="ECO:0000256" key="8">
    <source>
        <dbReference type="ARBA" id="ARBA00023136"/>
    </source>
</evidence>
<dbReference type="GO" id="GO:0004930">
    <property type="term" value="F:G protein-coupled receptor activity"/>
    <property type="evidence" value="ECO:0007669"/>
    <property type="project" value="UniProtKB-KW"/>
</dbReference>
<dbReference type="PRINTS" id="PR00245">
    <property type="entry name" value="OLFACTORYR"/>
</dbReference>
<comment type="subcellular location">
    <subcellularLocation>
        <location evidence="1 14">Cell membrane</location>
        <topology evidence="1 14">Multi-pass membrane protein</topology>
    </subcellularLocation>
</comment>
<evidence type="ECO:0000313" key="17">
    <source>
        <dbReference type="RefSeq" id="XP_030042378.1"/>
    </source>
</evidence>
<evidence type="ECO:0000256" key="10">
    <source>
        <dbReference type="ARBA" id="ARBA00023170"/>
    </source>
</evidence>
<evidence type="ECO:0000256" key="9">
    <source>
        <dbReference type="ARBA" id="ARBA00023157"/>
    </source>
</evidence>
<evidence type="ECO:0000259" key="15">
    <source>
        <dbReference type="PROSITE" id="PS50262"/>
    </source>
</evidence>
<dbReference type="AlphaFoldDB" id="A0A6P7WPS2"/>
<keyword evidence="6 14" id="KW-1133">Transmembrane helix</keyword>
<dbReference type="Gene3D" id="1.20.1070.10">
    <property type="entry name" value="Rhodopsin 7-helix transmembrane proteins"/>
    <property type="match status" value="1"/>
</dbReference>
<dbReference type="InterPro" id="IPR000276">
    <property type="entry name" value="GPCR_Rhodpsn"/>
</dbReference>
<feature type="transmembrane region" description="Helical" evidence="14">
    <location>
        <begin position="201"/>
        <end position="221"/>
    </location>
</feature>
<evidence type="ECO:0000256" key="6">
    <source>
        <dbReference type="ARBA" id="ARBA00022989"/>
    </source>
</evidence>
<feature type="transmembrane region" description="Helical" evidence="14">
    <location>
        <begin position="25"/>
        <end position="50"/>
    </location>
</feature>
<feature type="transmembrane region" description="Helical" evidence="14">
    <location>
        <begin position="272"/>
        <end position="292"/>
    </location>
</feature>
<dbReference type="FunCoup" id="A0A6P7WPS2">
    <property type="interactions" value="412"/>
</dbReference>
<evidence type="ECO:0000256" key="13">
    <source>
        <dbReference type="RuleBase" id="RU000688"/>
    </source>
</evidence>
<evidence type="ECO:0000256" key="4">
    <source>
        <dbReference type="ARBA" id="ARBA00022692"/>
    </source>
</evidence>
<evidence type="ECO:0000256" key="1">
    <source>
        <dbReference type="ARBA" id="ARBA00004651"/>
    </source>
</evidence>
<keyword evidence="9" id="KW-1015">Disulfide bond</keyword>
<feature type="transmembrane region" description="Helical" evidence="14">
    <location>
        <begin position="98"/>
        <end position="120"/>
    </location>
</feature>
<keyword evidence="8 14" id="KW-0472">Membrane</keyword>
<evidence type="ECO:0000256" key="14">
    <source>
        <dbReference type="RuleBase" id="RU363047"/>
    </source>
</evidence>
<keyword evidence="11" id="KW-0325">Glycoprotein</keyword>
<dbReference type="SUPFAM" id="SSF81321">
    <property type="entry name" value="Family A G protein-coupled receptor-like"/>
    <property type="match status" value="1"/>
</dbReference>
<keyword evidence="16" id="KW-1185">Reference proteome</keyword>
<gene>
    <name evidence="17" type="primary">LOC115457095</name>
</gene>
<evidence type="ECO:0000313" key="16">
    <source>
        <dbReference type="Proteomes" id="UP000515156"/>
    </source>
</evidence>
<dbReference type="PROSITE" id="PS00237">
    <property type="entry name" value="G_PROTEIN_RECEP_F1_1"/>
    <property type="match status" value="1"/>
</dbReference>
<keyword evidence="5 14" id="KW-0552">Olfaction</keyword>
<feature type="transmembrane region" description="Helical" evidence="14">
    <location>
        <begin position="242"/>
        <end position="260"/>
    </location>
</feature>
<organism evidence="16 17">
    <name type="scientific">Microcaecilia unicolor</name>
    <dbReference type="NCBI Taxonomy" id="1415580"/>
    <lineage>
        <taxon>Eukaryota</taxon>
        <taxon>Metazoa</taxon>
        <taxon>Chordata</taxon>
        <taxon>Craniata</taxon>
        <taxon>Vertebrata</taxon>
        <taxon>Euteleostomi</taxon>
        <taxon>Amphibia</taxon>
        <taxon>Gymnophiona</taxon>
        <taxon>Siphonopidae</taxon>
        <taxon>Microcaecilia</taxon>
    </lineage>
</organism>